<proteinExistence type="predicted"/>
<dbReference type="EMBL" id="MBFR01000245">
    <property type="protein sequence ID" value="PVU90661.1"/>
    <property type="molecule type" value="Genomic_DNA"/>
</dbReference>
<dbReference type="InterPro" id="IPR052834">
    <property type="entry name" value="3KSR/17beta-HSD"/>
</dbReference>
<keyword evidence="2" id="KW-1185">Reference proteome</keyword>
<evidence type="ECO:0008006" key="3">
    <source>
        <dbReference type="Google" id="ProtNLM"/>
    </source>
</evidence>
<dbReference type="PANTHER" id="PTHR44442:SF1">
    <property type="entry name" value="3-KETO-STEROID REDUCTASE_17-BETA-HYDROXYSTEROID DEHYDROGENASE 7"/>
    <property type="match status" value="1"/>
</dbReference>
<accession>A0A2T9YE95</accession>
<sequence length="342" mass="38388">MNLVVIITGGNSGIGLSLAERFAIWSQTLDNSCFFENAKVEKLTLVLACRNTKKANNAVKNLLNKYSNPRLIVETLSLDTSDLDSVVSAAKEIEKRFEYVNFLFCNAGALYIKSLNWKSILNGILTHPIEFLGSTEALNQEVGLVSKQNLGLSFATNFFGHYALIRKITHLMKKAPLVRRIIWTGSHTSIYGFDKSDIQHIRGQTPYESSKYLTDQISVLLDTEILAKYKIRSIVTEPGNVSSNILSSLGNNVLNFLVYISFLTIRLIFGVYRLTTTPWNGSYAAYSTVFVSDKDLDGTKKSFGLSSRLGHNYVTRQKIEFDETFARSLIQEFDSIIEKKTT</sequence>
<dbReference type="InterPro" id="IPR036291">
    <property type="entry name" value="NAD(P)-bd_dom_sf"/>
</dbReference>
<dbReference type="InterPro" id="IPR002347">
    <property type="entry name" value="SDR_fam"/>
</dbReference>
<dbReference type="Pfam" id="PF00106">
    <property type="entry name" value="adh_short"/>
    <property type="match status" value="1"/>
</dbReference>
<dbReference type="STRING" id="133385.A0A2T9YE95"/>
<organism evidence="1 2">
    <name type="scientific">Smittium simulii</name>
    <dbReference type="NCBI Taxonomy" id="133385"/>
    <lineage>
        <taxon>Eukaryota</taxon>
        <taxon>Fungi</taxon>
        <taxon>Fungi incertae sedis</taxon>
        <taxon>Zoopagomycota</taxon>
        <taxon>Kickxellomycotina</taxon>
        <taxon>Harpellomycetes</taxon>
        <taxon>Harpellales</taxon>
        <taxon>Legeriomycetaceae</taxon>
        <taxon>Smittium</taxon>
    </lineage>
</organism>
<dbReference type="OrthoDB" id="9989144at2759"/>
<reference evidence="1 2" key="1">
    <citation type="journal article" date="2018" name="MBio">
        <title>Comparative Genomics Reveals the Core Gene Toolbox for the Fungus-Insect Symbiosis.</title>
        <authorList>
            <person name="Wang Y."/>
            <person name="Stata M."/>
            <person name="Wang W."/>
            <person name="Stajich J.E."/>
            <person name="White M.M."/>
            <person name="Moncalvo J.M."/>
        </authorList>
    </citation>
    <scope>NUCLEOTIDE SEQUENCE [LARGE SCALE GENOMIC DNA]</scope>
    <source>
        <strain evidence="1 2">SWE-8-4</strain>
    </source>
</reference>
<name>A0A2T9YE95_9FUNG</name>
<comment type="caution">
    <text evidence="1">The sequence shown here is derived from an EMBL/GenBank/DDBJ whole genome shotgun (WGS) entry which is preliminary data.</text>
</comment>
<protein>
    <recommendedName>
        <fullName evidence="3">3-keto-steroid reductase</fullName>
    </recommendedName>
</protein>
<dbReference type="GO" id="GO:0005789">
    <property type="term" value="C:endoplasmic reticulum membrane"/>
    <property type="evidence" value="ECO:0007669"/>
    <property type="project" value="TreeGrafter"/>
</dbReference>
<dbReference type="AlphaFoldDB" id="A0A2T9YE95"/>
<dbReference type="Proteomes" id="UP000245383">
    <property type="component" value="Unassembled WGS sequence"/>
</dbReference>
<dbReference type="GO" id="GO:0016125">
    <property type="term" value="P:sterol metabolic process"/>
    <property type="evidence" value="ECO:0007669"/>
    <property type="project" value="TreeGrafter"/>
</dbReference>
<dbReference type="PRINTS" id="PR00081">
    <property type="entry name" value="GDHRDH"/>
</dbReference>
<evidence type="ECO:0000313" key="1">
    <source>
        <dbReference type="EMBL" id="PVU90661.1"/>
    </source>
</evidence>
<dbReference type="Gene3D" id="3.40.50.720">
    <property type="entry name" value="NAD(P)-binding Rossmann-like Domain"/>
    <property type="match status" value="1"/>
</dbReference>
<dbReference type="SUPFAM" id="SSF51735">
    <property type="entry name" value="NAD(P)-binding Rossmann-fold domains"/>
    <property type="match status" value="1"/>
</dbReference>
<dbReference type="PANTHER" id="PTHR44442">
    <property type="entry name" value="3-KETO-STEROID REDUCTASE"/>
    <property type="match status" value="1"/>
</dbReference>
<evidence type="ECO:0000313" key="2">
    <source>
        <dbReference type="Proteomes" id="UP000245383"/>
    </source>
</evidence>
<dbReference type="GO" id="GO:0000253">
    <property type="term" value="F:3-beta-hydroxysteroid 3-dehydrogenase (NADP+) activity"/>
    <property type="evidence" value="ECO:0007669"/>
    <property type="project" value="TreeGrafter"/>
</dbReference>
<gene>
    <name evidence="1" type="ORF">BB561_004795</name>
</gene>